<dbReference type="GO" id="GO:0005829">
    <property type="term" value="C:cytosol"/>
    <property type="evidence" value="ECO:0007669"/>
    <property type="project" value="TreeGrafter"/>
</dbReference>
<dbReference type="InterPro" id="IPR051199">
    <property type="entry name" value="LPS_LOS_Heptosyltrfase"/>
</dbReference>
<dbReference type="GO" id="GO:0008713">
    <property type="term" value="F:ADP-heptose-lipopolysaccharide heptosyltransferase activity"/>
    <property type="evidence" value="ECO:0007669"/>
    <property type="project" value="TreeGrafter"/>
</dbReference>
<dbReference type="EMBL" id="LNYA01000008">
    <property type="protein sequence ID" value="KTC99141.1"/>
    <property type="molecule type" value="Genomic_DNA"/>
</dbReference>
<evidence type="ECO:0000256" key="2">
    <source>
        <dbReference type="ARBA" id="ARBA00022679"/>
    </source>
</evidence>
<dbReference type="GO" id="GO:0009244">
    <property type="term" value="P:lipopolysaccharide core region biosynthetic process"/>
    <property type="evidence" value="ECO:0007669"/>
    <property type="project" value="TreeGrafter"/>
</dbReference>
<dbReference type="PANTHER" id="PTHR30160:SF21">
    <property type="entry name" value="LIPOPOLYSACCHARIDE CORE HEPTOSYLTRANSFERASE OPSX"/>
    <property type="match status" value="1"/>
</dbReference>
<organism evidence="3 4">
    <name type="scientific">Legionella erythra</name>
    <dbReference type="NCBI Taxonomy" id="448"/>
    <lineage>
        <taxon>Bacteria</taxon>
        <taxon>Pseudomonadati</taxon>
        <taxon>Pseudomonadota</taxon>
        <taxon>Gammaproteobacteria</taxon>
        <taxon>Legionellales</taxon>
        <taxon>Legionellaceae</taxon>
        <taxon>Legionella</taxon>
    </lineage>
</organism>
<dbReference type="Pfam" id="PF01075">
    <property type="entry name" value="Glyco_transf_9"/>
    <property type="match status" value="1"/>
</dbReference>
<dbReference type="PATRIC" id="fig|448.7.peg.646"/>
<keyword evidence="2 3" id="KW-0808">Transferase</keyword>
<dbReference type="STRING" id="448.Lery_0620"/>
<dbReference type="InterPro" id="IPR002201">
    <property type="entry name" value="Glyco_trans_9"/>
</dbReference>
<dbReference type="Proteomes" id="UP000054773">
    <property type="component" value="Unassembled WGS sequence"/>
</dbReference>
<dbReference type="PANTHER" id="PTHR30160">
    <property type="entry name" value="TETRAACYLDISACCHARIDE 4'-KINASE-RELATED"/>
    <property type="match status" value="1"/>
</dbReference>
<dbReference type="Gene3D" id="3.40.50.2000">
    <property type="entry name" value="Glycogen Phosphorylase B"/>
    <property type="match status" value="2"/>
</dbReference>
<reference evidence="3 4" key="1">
    <citation type="submission" date="2015-11" db="EMBL/GenBank/DDBJ databases">
        <title>Genomic analysis of 38 Legionella species identifies large and diverse effector repertoires.</title>
        <authorList>
            <person name="Burstein D."/>
            <person name="Amaro F."/>
            <person name="Zusman T."/>
            <person name="Lifshitz Z."/>
            <person name="Cohen O."/>
            <person name="Gilbert J.A."/>
            <person name="Pupko T."/>
            <person name="Shuman H.A."/>
            <person name="Segal G."/>
        </authorList>
    </citation>
    <scope>NUCLEOTIDE SEQUENCE [LARGE SCALE GENOMIC DNA]</scope>
    <source>
        <strain evidence="3 4">SE-32A-C8</strain>
    </source>
</reference>
<comment type="caution">
    <text evidence="3">The sequence shown here is derived from an EMBL/GenBank/DDBJ whole genome shotgun (WGS) entry which is preliminary data.</text>
</comment>
<evidence type="ECO:0000256" key="1">
    <source>
        <dbReference type="ARBA" id="ARBA00022676"/>
    </source>
</evidence>
<dbReference type="CDD" id="cd03789">
    <property type="entry name" value="GT9_LPS_heptosyltransferase"/>
    <property type="match status" value="1"/>
</dbReference>
<name>A0A0W0TUL2_LEGER</name>
<accession>A0A0W0TUL2</accession>
<dbReference type="RefSeq" id="WP_058525796.1">
    <property type="nucleotide sequence ID" value="NZ_CAAAHY010000009.1"/>
</dbReference>
<sequence>MINSICVVRISALGDVLMAVPLIHTLQANFPHARISWVISRPAYDLVEHMDGVEFIVIPKPDKFRDFWQFRKLMRGRQFDVLLAIQSSFRANLLYPFIKAKRKIGYDRLRAKDAHAFFINETITPGHDHTLDGFLRFAEALGLSQRDIRWDLPIGDEQEQWARQHLPQQGPILLVNPAASKPERSWLVERYVAVIQEAQRRWAVQVVLTGGPGEYDRQLADAILQQVSCIDLVGKTRPKQLLAVIKQSQAMLCPDTGPSHMAAAVGTPVVALHAVTSSNVSGPYTFRHLAVDCYPQAVIEVLHKTEETNVWGTHAHGEDTMKLVSVEAVLAKLEQLFTLYYSLPSHKKAGT</sequence>
<evidence type="ECO:0000313" key="4">
    <source>
        <dbReference type="Proteomes" id="UP000054773"/>
    </source>
</evidence>
<gene>
    <name evidence="3" type="ORF">Lery_0620</name>
</gene>
<protein>
    <submittedName>
        <fullName evidence="3">Glycosyltransferase</fullName>
    </submittedName>
</protein>
<dbReference type="AlphaFoldDB" id="A0A0W0TUL2"/>
<proteinExistence type="predicted"/>
<evidence type="ECO:0000313" key="3">
    <source>
        <dbReference type="EMBL" id="KTC99141.1"/>
    </source>
</evidence>
<dbReference type="SUPFAM" id="SSF53756">
    <property type="entry name" value="UDP-Glycosyltransferase/glycogen phosphorylase"/>
    <property type="match status" value="1"/>
</dbReference>
<dbReference type="OrthoDB" id="9781892at2"/>
<keyword evidence="1" id="KW-0328">Glycosyltransferase</keyword>
<keyword evidence="4" id="KW-1185">Reference proteome</keyword>